<evidence type="ECO:0000256" key="10">
    <source>
        <dbReference type="PROSITE-ProRule" id="PRU01006"/>
    </source>
</evidence>
<feature type="repeat" description="CHCR" evidence="10">
    <location>
        <begin position="596"/>
        <end position="773"/>
    </location>
</feature>
<dbReference type="OrthoDB" id="26184at2759"/>
<evidence type="ECO:0000256" key="4">
    <source>
        <dbReference type="ARBA" id="ARBA00022771"/>
    </source>
</evidence>
<dbReference type="GO" id="GO:0008270">
    <property type="term" value="F:zinc ion binding"/>
    <property type="evidence" value="ECO:0007669"/>
    <property type="project" value="UniProtKB-KW"/>
</dbReference>
<gene>
    <name evidence="13" type="ORF">FA14DRAFT_52097</name>
</gene>
<reference evidence="13 14" key="1">
    <citation type="journal article" date="2018" name="Mol. Biol. Evol.">
        <title>Broad Genomic Sampling Reveals a Smut Pathogenic Ancestry of the Fungal Clade Ustilaginomycotina.</title>
        <authorList>
            <person name="Kijpornyongpan T."/>
            <person name="Mondo S.J."/>
            <person name="Barry K."/>
            <person name="Sandor L."/>
            <person name="Lee J."/>
            <person name="Lipzen A."/>
            <person name="Pangilinan J."/>
            <person name="LaButti K."/>
            <person name="Hainaut M."/>
            <person name="Henrissat B."/>
            <person name="Grigoriev I.V."/>
            <person name="Spatafora J.W."/>
            <person name="Aime M.C."/>
        </authorList>
    </citation>
    <scope>NUCLEOTIDE SEQUENCE [LARGE SCALE GENOMIC DNA]</scope>
    <source>
        <strain evidence="13 14">MCA 3882</strain>
    </source>
</reference>
<feature type="region of interest" description="Disordered" evidence="11">
    <location>
        <begin position="666"/>
        <end position="692"/>
    </location>
</feature>
<comment type="similarity">
    <text evidence="1">Belongs to the VPS11 family.</text>
</comment>
<dbReference type="InParanoid" id="A0A316VJD1"/>
<dbReference type="GeneID" id="37024246"/>
<evidence type="ECO:0000313" key="14">
    <source>
        <dbReference type="Proteomes" id="UP000245771"/>
    </source>
</evidence>
<keyword evidence="6" id="KW-0653">Protein transport</keyword>
<dbReference type="GO" id="GO:0007032">
    <property type="term" value="P:endosome organization"/>
    <property type="evidence" value="ECO:0007669"/>
    <property type="project" value="TreeGrafter"/>
</dbReference>
<feature type="compositionally biased region" description="Polar residues" evidence="11">
    <location>
        <begin position="290"/>
        <end position="300"/>
    </location>
</feature>
<evidence type="ECO:0000256" key="1">
    <source>
        <dbReference type="ARBA" id="ARBA00007070"/>
    </source>
</evidence>
<keyword evidence="5" id="KW-0862">Zinc</keyword>
<dbReference type="GO" id="GO:0030674">
    <property type="term" value="F:protein-macromolecule adaptor activity"/>
    <property type="evidence" value="ECO:0007669"/>
    <property type="project" value="TreeGrafter"/>
</dbReference>
<feature type="region of interest" description="Disordered" evidence="11">
    <location>
        <begin position="287"/>
        <end position="312"/>
    </location>
</feature>
<dbReference type="Pfam" id="PF17122">
    <property type="entry name" value="zf-C3H2C3"/>
    <property type="match status" value="1"/>
</dbReference>
<dbReference type="SUPFAM" id="SSF57850">
    <property type="entry name" value="RING/U-box"/>
    <property type="match status" value="1"/>
</dbReference>
<keyword evidence="14" id="KW-1185">Reference proteome</keyword>
<dbReference type="EMBL" id="KZ819603">
    <property type="protein sequence ID" value="PWN36131.1"/>
    <property type="molecule type" value="Genomic_DNA"/>
</dbReference>
<protein>
    <recommendedName>
        <fullName evidence="12">RING-type domain-containing protein</fullName>
    </recommendedName>
</protein>
<dbReference type="GO" id="GO:0006904">
    <property type="term" value="P:vesicle docking involved in exocytosis"/>
    <property type="evidence" value="ECO:0007669"/>
    <property type="project" value="TreeGrafter"/>
</dbReference>
<evidence type="ECO:0000313" key="13">
    <source>
        <dbReference type="EMBL" id="PWN36131.1"/>
    </source>
</evidence>
<keyword evidence="2" id="KW-0813">Transport</keyword>
<evidence type="ECO:0000256" key="6">
    <source>
        <dbReference type="ARBA" id="ARBA00022927"/>
    </source>
</evidence>
<dbReference type="Pfam" id="PF23356">
    <property type="entry name" value="TPR_PEP5_VPS11"/>
    <property type="match status" value="2"/>
</dbReference>
<feature type="compositionally biased region" description="Basic and acidic residues" evidence="11">
    <location>
        <begin position="1"/>
        <end position="21"/>
    </location>
</feature>
<dbReference type="STRING" id="1280837.A0A316VJD1"/>
<dbReference type="CDD" id="cd16688">
    <property type="entry name" value="RING-H2_Vps11"/>
    <property type="match status" value="1"/>
</dbReference>
<dbReference type="GO" id="GO:0007033">
    <property type="term" value="P:vacuole organization"/>
    <property type="evidence" value="ECO:0007669"/>
    <property type="project" value="TreeGrafter"/>
</dbReference>
<dbReference type="SUPFAM" id="SSF50978">
    <property type="entry name" value="WD40 repeat-like"/>
    <property type="match status" value="1"/>
</dbReference>
<name>A0A316VJD1_9BASI</name>
<sequence>MSARTTNEKKNGTKAEAKNDQITDTQTPAWRQLPFYDVSTVRDASDFARSPAVFKTPSTIAAIAQASIVPAFVRSNVVANAVDQANTQTKKESKRQNEAGSILIGTQSGTIIACDPESYDILGSWMAFRGTSANSKEAISSGRVTHIVCDDKGRAITLGEDEGVRFPILRIWDLNISIKSPDGAQSPRLLAEAKVQHGSKPFPVAAIAHTPSSSFIAIGLADGTVLLLRNVSETLDNAPRIKSQIETSNAPAVTLPKFKVVHQTSISKSGEAIGMDSVTGLGFSEHRPATVQQDPPSNTHPAGPAPRINKQRKRLETNNFIAAEPDAGEAIANRQSGTTVHLFIATISKILRYTVLGKGAGSPASSVDDVGCALECAVMVPANVGEWNGVGVEKERLAGKMVVARDEAIYVIGAEGREMSLAFEGRKSVIRLSSTQLIIISPPMPATAASASPTVRHYVAERDKSSSNLSKSNDVSKVTIFDLDSKLVAHSSTLEGGIRDAWSGPEGEICVLGDDGSVTRLDEKSLRQKLDILLRKSLYLLAISVAQSHAARSRKKNGAIVSSEQSNVGPLLGDIHRKYGDYLYEKGDFEGAIGQFVKSIGVTQPSYVIRKFLDAQRITNLTTYLQELHARGFANADHTTLLLNCFAKLKDVNSLDKFIKRPIEKDGEKRNRSGEDLDDSDDEGGDEEGGVEQLPFDLDTAIRVCRQAGYFQHAAYLAQRYHQPDEYIRIQIEDVGDYVDAMRYVRSLPLPDAQRNLYRYGRRMLDHDAEATTDLLIELCSGAFHPVPIAEGSGIDASKAENKNYLAYLKVGRLGGTGGGKLGKDTVATEGKEAEEKVQDNGANALPPPSPRPFFAHFLNHRAQFIRFLETVALARWDEAVDLDVIKDARGIPDPIEIDAEDELEEDEKRDQETIWNTLLELYLSSHEQNGTEEAQRKRALALLHQYDSLPYDIGHAIVLCTQHDFDEGLVYLYERLGMYEDILRLYMEREDGQEDGAAQSTSDKILNTLKRYGSIEPSLYPLVLRHLVSDEKRLERHKSDVEKILTHVFDEGLLSPLEMVQLLSKKGVASVGLLRDHLMRALDAQRNDINTNAKLTQTYREETREKQEDIDALQNLDQPRIFQQSKCSSCGGNLDLPSVHFMCKHSFHSRCLGEGENECPLCAQSHGVILEIRKNNIQFGQRHDLFINEVEEAEDGFDVVASMFSKGLFGAQQLGQSQP</sequence>
<dbReference type="PANTHER" id="PTHR23323:SF24">
    <property type="entry name" value="VACUOLAR PROTEIN SORTING-ASSOCIATED PROTEIN 11 HOMOLOG"/>
    <property type="match status" value="1"/>
</dbReference>
<evidence type="ECO:0000256" key="8">
    <source>
        <dbReference type="ARBA" id="ARBA00029433"/>
    </source>
</evidence>
<dbReference type="InterPro" id="IPR015943">
    <property type="entry name" value="WD40/YVTN_repeat-like_dom_sf"/>
</dbReference>
<dbReference type="PROSITE" id="PS50236">
    <property type="entry name" value="CHCR"/>
    <property type="match status" value="1"/>
</dbReference>
<dbReference type="Pfam" id="PF23341">
    <property type="entry name" value="PEP5_VPS11_N"/>
    <property type="match status" value="2"/>
</dbReference>
<dbReference type="InterPro" id="IPR057308">
    <property type="entry name" value="CHCR_PEP5_VPS11"/>
</dbReference>
<evidence type="ECO:0000256" key="9">
    <source>
        <dbReference type="PROSITE-ProRule" id="PRU00175"/>
    </source>
</evidence>
<dbReference type="GO" id="GO:0006886">
    <property type="term" value="P:intracellular protein transport"/>
    <property type="evidence" value="ECO:0007669"/>
    <property type="project" value="UniProtKB-UniRule"/>
</dbReference>
<comment type="subcellular location">
    <subcellularLocation>
        <location evidence="8">Endomembrane system</location>
        <topology evidence="8">Peripheral membrane protein</topology>
        <orientation evidence="8">Cytoplasmic side</orientation>
    </subcellularLocation>
</comment>
<evidence type="ECO:0000256" key="2">
    <source>
        <dbReference type="ARBA" id="ARBA00022448"/>
    </source>
</evidence>
<dbReference type="InterPro" id="IPR036322">
    <property type="entry name" value="WD40_repeat_dom_sf"/>
</dbReference>
<accession>A0A316VJD1</accession>
<dbReference type="GO" id="GO:0030897">
    <property type="term" value="C:HOPS complex"/>
    <property type="evidence" value="ECO:0007669"/>
    <property type="project" value="TreeGrafter"/>
</dbReference>
<proteinExistence type="inferred from homology"/>
<dbReference type="InterPro" id="IPR024763">
    <property type="entry name" value="VPS11_C"/>
</dbReference>
<dbReference type="PROSITE" id="PS50089">
    <property type="entry name" value="ZF_RING_2"/>
    <property type="match status" value="1"/>
</dbReference>
<dbReference type="AlphaFoldDB" id="A0A316VJD1"/>
<evidence type="ECO:0000256" key="7">
    <source>
        <dbReference type="ARBA" id="ARBA00023136"/>
    </source>
</evidence>
<evidence type="ECO:0000259" key="12">
    <source>
        <dbReference type="PROSITE" id="PS50089"/>
    </source>
</evidence>
<dbReference type="PANTHER" id="PTHR23323">
    <property type="entry name" value="VACUOLAR PROTEIN SORTING-ASSOCIATED PROTEIN"/>
    <property type="match status" value="1"/>
</dbReference>
<dbReference type="FunCoup" id="A0A316VJD1">
    <property type="interactions" value="224"/>
</dbReference>
<evidence type="ECO:0000256" key="3">
    <source>
        <dbReference type="ARBA" id="ARBA00022723"/>
    </source>
</evidence>
<dbReference type="GO" id="GO:0005768">
    <property type="term" value="C:endosome"/>
    <property type="evidence" value="ECO:0007669"/>
    <property type="project" value="TreeGrafter"/>
</dbReference>
<evidence type="ECO:0000256" key="5">
    <source>
        <dbReference type="ARBA" id="ARBA00022833"/>
    </source>
</evidence>
<dbReference type="Pfam" id="PF12451">
    <property type="entry name" value="VPS11_C"/>
    <property type="match status" value="1"/>
</dbReference>
<keyword evidence="7" id="KW-0472">Membrane</keyword>
<keyword evidence="3" id="KW-0479">Metal-binding</keyword>
<dbReference type="RefSeq" id="XP_025356433.1">
    <property type="nucleotide sequence ID" value="XM_025502465.1"/>
</dbReference>
<feature type="compositionally biased region" description="Acidic residues" evidence="11">
    <location>
        <begin position="676"/>
        <end position="690"/>
    </location>
</feature>
<dbReference type="Gene3D" id="2.130.10.10">
    <property type="entry name" value="YVTN repeat-like/Quinoprotein amine dehydrogenase"/>
    <property type="match status" value="1"/>
</dbReference>
<keyword evidence="4 9" id="KW-0863">Zinc-finger</keyword>
<dbReference type="InterPro" id="IPR013083">
    <property type="entry name" value="Znf_RING/FYVE/PHD"/>
</dbReference>
<dbReference type="InterPro" id="IPR057307">
    <property type="entry name" value="PEP5_VPS11_N"/>
</dbReference>
<evidence type="ECO:0000256" key="11">
    <source>
        <dbReference type="SAM" id="MobiDB-lite"/>
    </source>
</evidence>
<dbReference type="InterPro" id="IPR001841">
    <property type="entry name" value="Znf_RING"/>
</dbReference>
<feature type="region of interest" description="Disordered" evidence="11">
    <location>
        <begin position="1"/>
        <end position="26"/>
    </location>
</feature>
<feature type="compositionally biased region" description="Basic and acidic residues" evidence="11">
    <location>
        <begin position="666"/>
        <end position="675"/>
    </location>
</feature>
<dbReference type="GO" id="GO:0048284">
    <property type="term" value="P:organelle fusion"/>
    <property type="evidence" value="ECO:0007669"/>
    <property type="project" value="TreeGrafter"/>
</dbReference>
<feature type="domain" description="RING-type" evidence="12">
    <location>
        <begin position="1128"/>
        <end position="1163"/>
    </location>
</feature>
<dbReference type="Gene3D" id="3.30.40.10">
    <property type="entry name" value="Zinc/RING finger domain, C3HC4 (zinc finger)"/>
    <property type="match status" value="1"/>
</dbReference>
<dbReference type="Proteomes" id="UP000245771">
    <property type="component" value="Unassembled WGS sequence"/>
</dbReference>
<dbReference type="InterPro" id="IPR000547">
    <property type="entry name" value="Clathrin_H-chain/VPS_repeat"/>
</dbReference>
<organism evidence="13 14">
    <name type="scientific">Meira miltonrushii</name>
    <dbReference type="NCBI Taxonomy" id="1280837"/>
    <lineage>
        <taxon>Eukaryota</taxon>
        <taxon>Fungi</taxon>
        <taxon>Dikarya</taxon>
        <taxon>Basidiomycota</taxon>
        <taxon>Ustilaginomycotina</taxon>
        <taxon>Exobasidiomycetes</taxon>
        <taxon>Exobasidiales</taxon>
        <taxon>Brachybasidiaceae</taxon>
        <taxon>Meira</taxon>
    </lineage>
</organism>